<dbReference type="OMA" id="PLLDNFW"/>
<dbReference type="Proteomes" id="UP000265140">
    <property type="component" value="Chromosome 5"/>
</dbReference>
<dbReference type="GeneTree" id="ENSGT00960000187619"/>
<reference evidence="1" key="4">
    <citation type="submission" date="2025-09" db="UniProtKB">
        <authorList>
            <consortium name="Ensembl"/>
        </authorList>
    </citation>
    <scope>IDENTIFICATION</scope>
</reference>
<protein>
    <submittedName>
        <fullName evidence="1">Uncharacterized protein</fullName>
    </submittedName>
</protein>
<name>A0A3P9APB4_ESOLU</name>
<dbReference type="Ensembl" id="ENSELUT00000037449.3">
    <property type="protein sequence ID" value="ENSELUP00000042933.2"/>
    <property type="gene ID" value="ENSELUG00000024351.3"/>
</dbReference>
<evidence type="ECO:0000313" key="1">
    <source>
        <dbReference type="Ensembl" id="ENSELUP00000042933.2"/>
    </source>
</evidence>
<reference evidence="1" key="2">
    <citation type="submission" date="2020-02" db="EMBL/GenBank/DDBJ databases">
        <title>Esox lucius (northern pike) genome, fEsoLuc1, primary haplotype.</title>
        <authorList>
            <person name="Myers G."/>
            <person name="Karagic N."/>
            <person name="Meyer A."/>
            <person name="Pippel M."/>
            <person name="Reichard M."/>
            <person name="Winkler S."/>
            <person name="Tracey A."/>
            <person name="Sims Y."/>
            <person name="Howe K."/>
            <person name="Rhie A."/>
            <person name="Formenti G."/>
            <person name="Durbin R."/>
            <person name="Fedrigo O."/>
            <person name="Jarvis E.D."/>
        </authorList>
    </citation>
    <scope>NUCLEOTIDE SEQUENCE [LARGE SCALE GENOMIC DNA]</scope>
</reference>
<reference evidence="2" key="1">
    <citation type="journal article" date="2014" name="PLoS ONE">
        <title>The genome and linkage map of the northern pike (Esox lucius): conserved synteny revealed between the salmonid sister group and the Neoteleostei.</title>
        <authorList>
            <person name="Rondeau E.B."/>
            <person name="Minkley D.R."/>
            <person name="Leong J.S."/>
            <person name="Messmer A.M."/>
            <person name="Jantzen J.R."/>
            <person name="von Schalburg K.R."/>
            <person name="Lemon C."/>
            <person name="Bird N.H."/>
            <person name="Koop B.F."/>
        </authorList>
    </citation>
    <scope>NUCLEOTIDE SEQUENCE</scope>
</reference>
<dbReference type="AlphaFoldDB" id="A0A3P9APB4"/>
<proteinExistence type="predicted"/>
<dbReference type="InParanoid" id="A0A3P9APB4"/>
<keyword evidence="2" id="KW-1185">Reference proteome</keyword>
<evidence type="ECO:0000313" key="2">
    <source>
        <dbReference type="Proteomes" id="UP000265140"/>
    </source>
</evidence>
<sequence>VAKMNLNQSSHCWRGCVETRATHSHIFWQFPLLDNFWKSIFTYISKVMNVELIRDPLVAILGVKPVGVHSRKKMYLLQMLLIAAKKAISIKWLKN</sequence>
<reference evidence="1" key="3">
    <citation type="submission" date="2025-08" db="UniProtKB">
        <authorList>
            <consortium name="Ensembl"/>
        </authorList>
    </citation>
    <scope>IDENTIFICATION</scope>
</reference>
<organism evidence="1 2">
    <name type="scientific">Esox lucius</name>
    <name type="common">Northern pike</name>
    <dbReference type="NCBI Taxonomy" id="8010"/>
    <lineage>
        <taxon>Eukaryota</taxon>
        <taxon>Metazoa</taxon>
        <taxon>Chordata</taxon>
        <taxon>Craniata</taxon>
        <taxon>Vertebrata</taxon>
        <taxon>Euteleostomi</taxon>
        <taxon>Actinopterygii</taxon>
        <taxon>Neopterygii</taxon>
        <taxon>Teleostei</taxon>
        <taxon>Protacanthopterygii</taxon>
        <taxon>Esociformes</taxon>
        <taxon>Esocidae</taxon>
        <taxon>Esox</taxon>
    </lineage>
</organism>
<accession>A0A3P9APB4</accession>